<evidence type="ECO:0000313" key="3">
    <source>
        <dbReference type="EMBL" id="OUR93089.1"/>
    </source>
</evidence>
<feature type="transmembrane region" description="Helical" evidence="1">
    <location>
        <begin position="12"/>
        <end position="28"/>
    </location>
</feature>
<proteinExistence type="predicted"/>
<feature type="transmembrane region" description="Helical" evidence="1">
    <location>
        <begin position="143"/>
        <end position="161"/>
    </location>
</feature>
<dbReference type="EMBL" id="MAAO01000016">
    <property type="protein sequence ID" value="OUR93089.1"/>
    <property type="molecule type" value="Genomic_DNA"/>
</dbReference>
<keyword evidence="1" id="KW-1133">Transmembrane helix</keyword>
<feature type="transmembrane region" description="Helical" evidence="1">
    <location>
        <begin position="40"/>
        <end position="69"/>
    </location>
</feature>
<dbReference type="Pfam" id="PF04608">
    <property type="entry name" value="PgpA"/>
    <property type="match status" value="1"/>
</dbReference>
<dbReference type="InterPro" id="IPR007686">
    <property type="entry name" value="YutG/PgpA"/>
</dbReference>
<evidence type="ECO:0000256" key="1">
    <source>
        <dbReference type="SAM" id="Phobius"/>
    </source>
</evidence>
<dbReference type="SUPFAM" id="SSF101307">
    <property type="entry name" value="YutG-like"/>
    <property type="match status" value="1"/>
</dbReference>
<dbReference type="PIRSF" id="PIRSF006162">
    <property type="entry name" value="PgpA"/>
    <property type="match status" value="1"/>
</dbReference>
<comment type="caution">
    <text evidence="3">The sequence shown here is derived from an EMBL/GenBank/DDBJ whole genome shotgun (WGS) entry which is preliminary data.</text>
</comment>
<dbReference type="GO" id="GO:0006655">
    <property type="term" value="P:phosphatidylglycerol biosynthetic process"/>
    <property type="evidence" value="ECO:0007669"/>
    <property type="project" value="UniProtKB-UniPathway"/>
</dbReference>
<evidence type="ECO:0000313" key="4">
    <source>
        <dbReference type="Proteomes" id="UP000196531"/>
    </source>
</evidence>
<accession>A0A1Y5F1Q8</accession>
<dbReference type="UniPathway" id="UPA00084">
    <property type="reaction ID" value="UER00504"/>
</dbReference>
<dbReference type="PANTHER" id="PTHR36305">
    <property type="entry name" value="PHOSPHATIDYLGLYCEROPHOSPHATASE A"/>
    <property type="match status" value="1"/>
</dbReference>
<name>A0A1Y5F1Q8_9BACT</name>
<reference evidence="4" key="1">
    <citation type="journal article" date="2017" name="Proc. Natl. Acad. Sci. U.S.A.">
        <title>Simulation of Deepwater Horizon oil plume reveals substrate specialization within a complex community of hydrocarbon-degraders.</title>
        <authorList>
            <person name="Hu P."/>
            <person name="Dubinsky E.A."/>
            <person name="Probst A.J."/>
            <person name="Wang J."/>
            <person name="Sieber C.M.K."/>
            <person name="Tom L.M."/>
            <person name="Gardinali P."/>
            <person name="Banfield J.F."/>
            <person name="Atlas R.M."/>
            <person name="Andersen G.L."/>
        </authorList>
    </citation>
    <scope>NUCLEOTIDE SEQUENCE [LARGE SCALE GENOMIC DNA]</scope>
</reference>
<feature type="transmembrane region" description="Helical" evidence="1">
    <location>
        <begin position="104"/>
        <end position="123"/>
    </location>
</feature>
<dbReference type="Proteomes" id="UP000196531">
    <property type="component" value="Unassembled WGS sequence"/>
</dbReference>
<protein>
    <recommendedName>
        <fullName evidence="2">YutG/PgpA domain-containing protein</fullName>
    </recommendedName>
</protein>
<dbReference type="AlphaFoldDB" id="A0A1Y5F1Q8"/>
<dbReference type="GO" id="GO:0008962">
    <property type="term" value="F:phosphatidylglycerophosphatase activity"/>
    <property type="evidence" value="ECO:0007669"/>
    <property type="project" value="InterPro"/>
</dbReference>
<gene>
    <name evidence="3" type="ORF">A9Q84_21535</name>
</gene>
<dbReference type="CDD" id="cd06971">
    <property type="entry name" value="PgpA"/>
    <property type="match status" value="1"/>
</dbReference>
<dbReference type="InterPro" id="IPR036681">
    <property type="entry name" value="PgpA-like_sf"/>
</dbReference>
<keyword evidence="1" id="KW-0472">Membrane</keyword>
<feature type="domain" description="YutG/PgpA" evidence="2">
    <location>
        <begin position="16"/>
        <end position="156"/>
    </location>
</feature>
<dbReference type="PANTHER" id="PTHR36305:SF1">
    <property type="entry name" value="PHOSPHATIDYLGLYCEROPHOSPHATASE A"/>
    <property type="match status" value="1"/>
</dbReference>
<organism evidence="3 4">
    <name type="scientific">Halobacteriovorax marinus</name>
    <dbReference type="NCBI Taxonomy" id="97084"/>
    <lineage>
        <taxon>Bacteria</taxon>
        <taxon>Pseudomonadati</taxon>
        <taxon>Bdellovibrionota</taxon>
        <taxon>Bacteriovoracia</taxon>
        <taxon>Bacteriovoracales</taxon>
        <taxon>Halobacteriovoraceae</taxon>
        <taxon>Halobacteriovorax</taxon>
    </lineage>
</organism>
<evidence type="ECO:0000259" key="2">
    <source>
        <dbReference type="Pfam" id="PF04608"/>
    </source>
</evidence>
<dbReference type="InterPro" id="IPR026037">
    <property type="entry name" value="PgpA"/>
</dbReference>
<keyword evidence="1" id="KW-0812">Transmembrane</keyword>
<sequence length="162" mass="18044">MSNKNQLSVKNLDIFFLSVCGSGFFPWAPGTFGTLVTMPFLYALGLSGAPFFLFIPFLVIATAGACFIADYTQRKYDLHDPSWIVIDESLGIATTWLFLQDQSIIHYVVIFALFRFFDIIKFWPATYFDKDVKHGAGTILDDIVSGIYAGLSYLALISLGVI</sequence>